<evidence type="ECO:0000313" key="2">
    <source>
        <dbReference type="EMBL" id="GBM32018.1"/>
    </source>
</evidence>
<keyword evidence="3" id="KW-1185">Reference proteome</keyword>
<comment type="cofactor">
    <cofactor evidence="1">
        <name>Fe(2+)</name>
        <dbReference type="ChEBI" id="CHEBI:29033"/>
    </cofactor>
</comment>
<dbReference type="InterPro" id="IPR037151">
    <property type="entry name" value="AlkB-like_sf"/>
</dbReference>
<reference evidence="2 3" key="1">
    <citation type="journal article" date="2019" name="Sci. Rep.">
        <title>Orb-weaving spider Araneus ventricosus genome elucidates the spidroin gene catalogue.</title>
        <authorList>
            <person name="Kono N."/>
            <person name="Nakamura H."/>
            <person name="Ohtoshi R."/>
            <person name="Moran D.A.P."/>
            <person name="Shinohara A."/>
            <person name="Yoshida Y."/>
            <person name="Fujiwara M."/>
            <person name="Mori M."/>
            <person name="Tomita M."/>
            <person name="Arakawa K."/>
        </authorList>
    </citation>
    <scope>NUCLEOTIDE SEQUENCE [LARGE SCALE GENOMIC DNA]</scope>
</reference>
<organism evidence="2 3">
    <name type="scientific">Araneus ventricosus</name>
    <name type="common">Orbweaver spider</name>
    <name type="synonym">Epeira ventricosa</name>
    <dbReference type="NCBI Taxonomy" id="182803"/>
    <lineage>
        <taxon>Eukaryota</taxon>
        <taxon>Metazoa</taxon>
        <taxon>Ecdysozoa</taxon>
        <taxon>Arthropoda</taxon>
        <taxon>Chelicerata</taxon>
        <taxon>Arachnida</taxon>
        <taxon>Araneae</taxon>
        <taxon>Araneomorphae</taxon>
        <taxon>Entelegynae</taxon>
        <taxon>Araneoidea</taxon>
        <taxon>Araneidae</taxon>
        <taxon>Araneus</taxon>
    </lineage>
</organism>
<sequence>MKRALSKYHYKPSVIKVRRSTCIQHATRIIRSSLLQWNLGNRNHRNPNFRTIIKHPKKIAAFGEEELTISENGIKIKLKNWPAVLKQLKEHADYFLEDEEYFNCAIVKRYENGKNYKPKHNKEEDPNIDENSSQVIRSFGENRIIHFIKEETKEYTVTIGHGSMLIVDLPTWQHDISEMENVTETIIITFKKLKKCP</sequence>
<dbReference type="SUPFAM" id="SSF51197">
    <property type="entry name" value="Clavaminate synthase-like"/>
    <property type="match status" value="1"/>
</dbReference>
<protein>
    <submittedName>
        <fullName evidence="2">Uncharacterized protein</fullName>
    </submittedName>
</protein>
<name>A0A4Y2EV16_ARAVE</name>
<evidence type="ECO:0000313" key="3">
    <source>
        <dbReference type="Proteomes" id="UP000499080"/>
    </source>
</evidence>
<proteinExistence type="predicted"/>
<accession>A0A4Y2EV16</accession>
<dbReference type="AlphaFoldDB" id="A0A4Y2EV16"/>
<gene>
    <name evidence="2" type="ORF">AVEN_23368_1</name>
</gene>
<comment type="caution">
    <text evidence="2">The sequence shown here is derived from an EMBL/GenBank/DDBJ whole genome shotgun (WGS) entry which is preliminary data.</text>
</comment>
<dbReference type="EMBL" id="BGPR01093706">
    <property type="protein sequence ID" value="GBM32018.1"/>
    <property type="molecule type" value="Genomic_DNA"/>
</dbReference>
<dbReference type="Proteomes" id="UP000499080">
    <property type="component" value="Unassembled WGS sequence"/>
</dbReference>
<dbReference type="Gene3D" id="2.60.120.590">
    <property type="entry name" value="Alpha-ketoglutarate-dependent dioxygenase AlkB-like"/>
    <property type="match status" value="1"/>
</dbReference>
<evidence type="ECO:0000256" key="1">
    <source>
        <dbReference type="ARBA" id="ARBA00001954"/>
    </source>
</evidence>